<reference evidence="4" key="1">
    <citation type="submission" date="2020-02" db="EMBL/GenBank/DDBJ databases">
        <authorList>
            <person name="Meier V. D."/>
        </authorList>
    </citation>
    <scope>NUCLEOTIDE SEQUENCE</scope>
    <source>
        <strain evidence="4">AVDCRST_MAG64</strain>
    </source>
</reference>
<name>A0A6J4PHT1_9BACT</name>
<dbReference type="InterPro" id="IPR002372">
    <property type="entry name" value="PQQ_rpt_dom"/>
</dbReference>
<dbReference type="InterPro" id="IPR011047">
    <property type="entry name" value="Quinoprotein_ADH-like_sf"/>
</dbReference>
<evidence type="ECO:0000313" key="4">
    <source>
        <dbReference type="EMBL" id="CAA9414897.1"/>
    </source>
</evidence>
<proteinExistence type="predicted"/>
<evidence type="ECO:0000256" key="1">
    <source>
        <dbReference type="SAM" id="MobiDB-lite"/>
    </source>
</evidence>
<keyword evidence="2" id="KW-0732">Signal</keyword>
<dbReference type="InterPro" id="IPR015943">
    <property type="entry name" value="WD40/YVTN_repeat-like_dom_sf"/>
</dbReference>
<sequence>MRTAALLALLLVSAGLASATRAEDWPGWRGPRGDGTSLETSLPTTWSDAENVVWKVPIPGTGHSSPVVLGDRVFLTTALEDKQTRVLLCLDRRDGGNLWEADVLSAPLEGKHQLNSYASSTPATDGERVFVSFLEQPKIQLVCYDLDGKEVWRKSPGTFSSIHGFCSSL</sequence>
<dbReference type="PANTHER" id="PTHR34512">
    <property type="entry name" value="CELL SURFACE PROTEIN"/>
    <property type="match status" value="1"/>
</dbReference>
<dbReference type="PANTHER" id="PTHR34512:SF30">
    <property type="entry name" value="OUTER MEMBRANE PROTEIN ASSEMBLY FACTOR BAMB"/>
    <property type="match status" value="1"/>
</dbReference>
<dbReference type="EMBL" id="CADCUQ010000568">
    <property type="protein sequence ID" value="CAA9414897.1"/>
    <property type="molecule type" value="Genomic_DNA"/>
</dbReference>
<feature type="chain" id="PRO_5026823126" description="Pyrrolo-quinoline quinone repeat domain-containing protein" evidence="2">
    <location>
        <begin position="20"/>
        <end position="169"/>
    </location>
</feature>
<dbReference type="Pfam" id="PF13360">
    <property type="entry name" value="PQQ_2"/>
    <property type="match status" value="1"/>
</dbReference>
<dbReference type="SUPFAM" id="SSF50998">
    <property type="entry name" value="Quinoprotein alcohol dehydrogenase-like"/>
    <property type="match status" value="1"/>
</dbReference>
<feature type="non-terminal residue" evidence="4">
    <location>
        <position position="169"/>
    </location>
</feature>
<organism evidence="4">
    <name type="scientific">uncultured Phycisphaerae bacterium</name>
    <dbReference type="NCBI Taxonomy" id="904963"/>
    <lineage>
        <taxon>Bacteria</taxon>
        <taxon>Pseudomonadati</taxon>
        <taxon>Planctomycetota</taxon>
        <taxon>Phycisphaerae</taxon>
        <taxon>environmental samples</taxon>
    </lineage>
</organism>
<evidence type="ECO:0000259" key="3">
    <source>
        <dbReference type="Pfam" id="PF13360"/>
    </source>
</evidence>
<accession>A0A6J4PHT1</accession>
<feature type="signal peptide" evidence="2">
    <location>
        <begin position="1"/>
        <end position="19"/>
    </location>
</feature>
<feature type="region of interest" description="Disordered" evidence="1">
    <location>
        <begin position="23"/>
        <end position="42"/>
    </location>
</feature>
<feature type="domain" description="Pyrrolo-quinoline quinone repeat" evidence="3">
    <location>
        <begin position="87"/>
        <end position="155"/>
    </location>
</feature>
<protein>
    <recommendedName>
        <fullName evidence="3">Pyrrolo-quinoline quinone repeat domain-containing protein</fullName>
    </recommendedName>
</protein>
<gene>
    <name evidence="4" type="ORF">AVDCRST_MAG64-2539</name>
</gene>
<dbReference type="Gene3D" id="2.130.10.10">
    <property type="entry name" value="YVTN repeat-like/Quinoprotein amine dehydrogenase"/>
    <property type="match status" value="1"/>
</dbReference>
<dbReference type="AlphaFoldDB" id="A0A6J4PHT1"/>
<evidence type="ECO:0000256" key="2">
    <source>
        <dbReference type="SAM" id="SignalP"/>
    </source>
</evidence>